<organism evidence="2 3">
    <name type="scientific">Clavelina lepadiformis</name>
    <name type="common">Light-bulb sea squirt</name>
    <name type="synonym">Ascidia lepadiformis</name>
    <dbReference type="NCBI Taxonomy" id="159417"/>
    <lineage>
        <taxon>Eukaryota</taxon>
        <taxon>Metazoa</taxon>
        <taxon>Chordata</taxon>
        <taxon>Tunicata</taxon>
        <taxon>Ascidiacea</taxon>
        <taxon>Aplousobranchia</taxon>
        <taxon>Clavelinidae</taxon>
        <taxon>Clavelina</taxon>
    </lineage>
</organism>
<evidence type="ECO:0000313" key="3">
    <source>
        <dbReference type="Proteomes" id="UP001642483"/>
    </source>
</evidence>
<evidence type="ECO:0000313" key="2">
    <source>
        <dbReference type="EMBL" id="CAK8697948.1"/>
    </source>
</evidence>
<dbReference type="EMBL" id="CAWYQH010000174">
    <property type="protein sequence ID" value="CAK8697948.1"/>
    <property type="molecule type" value="Genomic_DNA"/>
</dbReference>
<name>A0ABP0H321_CLALP</name>
<keyword evidence="3" id="KW-1185">Reference proteome</keyword>
<dbReference type="InterPro" id="IPR029058">
    <property type="entry name" value="AB_hydrolase_fold"/>
</dbReference>
<reference evidence="2 3" key="1">
    <citation type="submission" date="2024-02" db="EMBL/GenBank/DDBJ databases">
        <authorList>
            <person name="Daric V."/>
            <person name="Darras S."/>
        </authorList>
    </citation>
    <scope>NUCLEOTIDE SEQUENCE [LARGE SCALE GENOMIC DNA]</scope>
</reference>
<dbReference type="PANTHER" id="PTHR11614">
    <property type="entry name" value="PHOSPHOLIPASE-RELATED"/>
    <property type="match status" value="1"/>
</dbReference>
<protein>
    <recommendedName>
        <fullName evidence="1">Serine aminopeptidase S33 domain-containing protein</fullName>
    </recommendedName>
</protein>
<dbReference type="Pfam" id="PF12146">
    <property type="entry name" value="Hydrolase_4"/>
    <property type="match status" value="1"/>
</dbReference>
<dbReference type="InterPro" id="IPR022742">
    <property type="entry name" value="Hydrolase_4"/>
</dbReference>
<accession>A0ABP0H321</accession>
<feature type="domain" description="Serine aminopeptidase S33" evidence="1">
    <location>
        <begin position="37"/>
        <end position="271"/>
    </location>
</feature>
<dbReference type="InterPro" id="IPR051044">
    <property type="entry name" value="MAG_DAG_Lipase"/>
</dbReference>
<evidence type="ECO:0000259" key="1">
    <source>
        <dbReference type="Pfam" id="PF12146"/>
    </source>
</evidence>
<dbReference type="Gene3D" id="3.40.50.1820">
    <property type="entry name" value="alpha/beta hydrolase"/>
    <property type="match status" value="1"/>
</dbReference>
<dbReference type="SUPFAM" id="SSF53474">
    <property type="entry name" value="alpha/beta-Hydrolases"/>
    <property type="match status" value="1"/>
</dbReference>
<gene>
    <name evidence="2" type="ORF">CVLEPA_LOCUS31427</name>
</gene>
<dbReference type="Proteomes" id="UP001642483">
    <property type="component" value="Unassembled WGS sequence"/>
</dbReference>
<sequence length="292" mass="32342">MATSRHTYSGKLFSEVDSIVNADGQYLFCKYWKPTTEPRFLVLMLHGLGGHCARFNELALNLNEIGGLCFANDYVGHGESEGDRTTVNDYKVFIRDAFQHANKTKEEYPNLPVFLYGQSMGGALALLASSEKEDLFQGVIILGGMLKIDPGLASPFKKFIVRSVGNVFPNLQVSSLDQSLGSRDKNEVDGVLKDTLSSSGIKAQMAAQIVKICEAVERIIPNYNKPFLALHGSADGQCDPAGSQTLYQNAKSDDKILKIYPGCYHDLIHELKEDRQKSIKDIVDWINDRLNS</sequence>
<comment type="caution">
    <text evidence="2">The sequence shown here is derived from an EMBL/GenBank/DDBJ whole genome shotgun (WGS) entry which is preliminary data.</text>
</comment>
<proteinExistence type="predicted"/>